<evidence type="ECO:0000313" key="5">
    <source>
        <dbReference type="Proteomes" id="UP001296967"/>
    </source>
</evidence>
<keyword evidence="1" id="KW-0677">Repeat</keyword>
<dbReference type="InterPro" id="IPR011990">
    <property type="entry name" value="TPR-like_helical_dom_sf"/>
</dbReference>
<evidence type="ECO:0008006" key="6">
    <source>
        <dbReference type="Google" id="ProtNLM"/>
    </source>
</evidence>
<dbReference type="InterPro" id="IPR051012">
    <property type="entry name" value="CellSynth/LPSAsmb/PSIAsmb"/>
</dbReference>
<feature type="repeat" description="TPR" evidence="3">
    <location>
        <begin position="419"/>
        <end position="452"/>
    </location>
</feature>
<evidence type="ECO:0000256" key="3">
    <source>
        <dbReference type="PROSITE-ProRule" id="PRU00339"/>
    </source>
</evidence>
<feature type="repeat" description="TPR" evidence="3">
    <location>
        <begin position="490"/>
        <end position="523"/>
    </location>
</feature>
<dbReference type="InterPro" id="IPR014266">
    <property type="entry name" value="PEP-CTERM_TPR_PrsT"/>
</dbReference>
<evidence type="ECO:0000256" key="1">
    <source>
        <dbReference type="ARBA" id="ARBA00022737"/>
    </source>
</evidence>
<dbReference type="AlphaFoldDB" id="A0AAJ0UFK4"/>
<evidence type="ECO:0000256" key="2">
    <source>
        <dbReference type="ARBA" id="ARBA00022803"/>
    </source>
</evidence>
<sequence length="944" mass="104595">MYRISTMRKASLTNIYHCLTANQRQSLFAAFLFVTACGQTSFSAEEHVAQAQQAYAEGDVRTAIIEIKNALQQDPSQAEARRLLGEYSLAAGNAVEAEAELVRAQELGADPEQLRLPLLRAWLMQDKTDLVIDATAPEELADSAQQPEVLTLRGQALLTQGRTEEARSTFEEALELEPANAEALLGMAWVELLEDDREASRGYLQAALDHDPESNRAWELLGDLERDAGQLEDAEAAYGKAVDTTNQPFTPRFKRALTRIFQQDYEGAEQDWQALRQRSGENPAVSYVGGMIAFYQQDYESARTALEEALSREPNYMPAVFYLGATQYALENWQQAESYLNRYTREFPSSPEANRLLALTRLRDGDSERAERALNAVLETDPEDRAALAMMSNLYLAQGRADEALHHLRKVIAMEPDSAATRAQLGLALMQEGQREEGFSELERALELAPEGGNARLEIAMIMERLRANEYEQALTLIERLDQRDDVPPALYYNLKGLAYIAQGDTEQAETVFREGLETVPDAKADLASNLTGLLARDGRVDEARELAAQYLEDYPEHLGLLSNLARLSMANEDTEQAEDLLKQAVAAHPQALQPRRGLAEIYLQTNRPEEAVAVLREGEETHGDSVDWLRLMTLALLNSGDREATVEILQRLQEQQPDSADVSLLLGRILVELGRRDEGRAALEQGLTLRPDHLEARLILVELLTQDGQLEQAAEMLAPAQETHPDNPQVLGRVGAIAYNQGRIEDALDAFQRAVEQAPEDRYLIGALAQAQYESGDAAASVETLSKWLDEHPQDQGVRLLLANQLLAMEREGEAIAAYQHLLESSPDNLIALNNLAWLLRQRDTDEALRLANRAVELAPNAGTILDTKGSIEMEQGDYAAAVSSFEQAVDLNPEVPSIQLNLAKALLAAGRGAEARDQLETLIADYPSSEEAKEAAQLLEQR</sequence>
<dbReference type="PANTHER" id="PTHR45586:SF14">
    <property type="entry name" value="TETRATRICOPEPTIDE TPR_2 REPEAT PROTEIN"/>
    <property type="match status" value="1"/>
</dbReference>
<evidence type="ECO:0000313" key="4">
    <source>
        <dbReference type="EMBL" id="MBK5930544.1"/>
    </source>
</evidence>
<dbReference type="NCBIfam" id="TIGR02917">
    <property type="entry name" value="PEP_TPR_lipo"/>
    <property type="match status" value="1"/>
</dbReference>
<keyword evidence="5" id="KW-1185">Reference proteome</keyword>
<dbReference type="PANTHER" id="PTHR45586">
    <property type="entry name" value="TPR REPEAT-CONTAINING PROTEIN PA4667"/>
    <property type="match status" value="1"/>
</dbReference>
<name>A0AAJ0UFK4_HALSE</name>
<dbReference type="PROSITE" id="PS50005">
    <property type="entry name" value="TPR"/>
    <property type="match status" value="6"/>
</dbReference>
<dbReference type="PROSITE" id="PS50293">
    <property type="entry name" value="TPR_REGION"/>
    <property type="match status" value="1"/>
</dbReference>
<dbReference type="Gene3D" id="1.25.40.10">
    <property type="entry name" value="Tetratricopeptide repeat domain"/>
    <property type="match status" value="4"/>
</dbReference>
<feature type="repeat" description="TPR" evidence="3">
    <location>
        <begin position="729"/>
        <end position="762"/>
    </location>
</feature>
<dbReference type="SMART" id="SM00386">
    <property type="entry name" value="HAT"/>
    <property type="match status" value="5"/>
</dbReference>
<feature type="repeat" description="TPR" evidence="3">
    <location>
        <begin position="385"/>
        <end position="418"/>
    </location>
</feature>
<accession>A0AAJ0UFK4</accession>
<dbReference type="InterPro" id="IPR019734">
    <property type="entry name" value="TPR_rpt"/>
</dbReference>
<keyword evidence="2 3" id="KW-0802">TPR repeat</keyword>
<proteinExistence type="predicted"/>
<reference evidence="4" key="2">
    <citation type="journal article" date="2020" name="Microorganisms">
        <title>Osmotic Adaptation and Compatible Solute Biosynthesis of Phototrophic Bacteria as Revealed from Genome Analyses.</title>
        <authorList>
            <person name="Imhoff J.F."/>
            <person name="Rahn T."/>
            <person name="Kunzel S."/>
            <person name="Keller A."/>
            <person name="Neulinger S.C."/>
        </authorList>
    </citation>
    <scope>NUCLEOTIDE SEQUENCE</scope>
    <source>
        <strain evidence="4">DSM 4395</strain>
    </source>
</reference>
<dbReference type="Pfam" id="PF13181">
    <property type="entry name" value="TPR_8"/>
    <property type="match status" value="1"/>
</dbReference>
<dbReference type="SUPFAM" id="SSF48452">
    <property type="entry name" value="TPR-like"/>
    <property type="match status" value="6"/>
</dbReference>
<dbReference type="GO" id="GO:0006396">
    <property type="term" value="P:RNA processing"/>
    <property type="evidence" value="ECO:0007669"/>
    <property type="project" value="InterPro"/>
</dbReference>
<dbReference type="EMBL" id="NHSF01000054">
    <property type="protein sequence ID" value="MBK5930544.1"/>
    <property type="molecule type" value="Genomic_DNA"/>
</dbReference>
<feature type="repeat" description="TPR" evidence="3">
    <location>
        <begin position="147"/>
        <end position="180"/>
    </location>
</feature>
<dbReference type="InterPro" id="IPR003107">
    <property type="entry name" value="HAT"/>
</dbReference>
<feature type="repeat" description="TPR" evidence="3">
    <location>
        <begin position="864"/>
        <end position="897"/>
    </location>
</feature>
<protein>
    <recommendedName>
        <fullName evidence="6">PEP-CTERM system TPR-repeat protein PrsT</fullName>
    </recommendedName>
</protein>
<gene>
    <name evidence="4" type="ORF">CCR82_08430</name>
</gene>
<reference evidence="4" key="1">
    <citation type="submission" date="2017-05" db="EMBL/GenBank/DDBJ databases">
        <authorList>
            <person name="Imhoff J.F."/>
            <person name="Rahn T."/>
            <person name="Kuenzel S."/>
            <person name="Neulinger S.C."/>
        </authorList>
    </citation>
    <scope>NUCLEOTIDE SEQUENCE</scope>
    <source>
        <strain evidence="4">DSM 4395</strain>
    </source>
</reference>
<dbReference type="Pfam" id="PF13432">
    <property type="entry name" value="TPR_16"/>
    <property type="match status" value="2"/>
</dbReference>
<organism evidence="4 5">
    <name type="scientific">Halochromatium salexigens</name>
    <name type="common">Chromatium salexigens</name>
    <dbReference type="NCBI Taxonomy" id="49447"/>
    <lineage>
        <taxon>Bacteria</taxon>
        <taxon>Pseudomonadati</taxon>
        <taxon>Pseudomonadota</taxon>
        <taxon>Gammaproteobacteria</taxon>
        <taxon>Chromatiales</taxon>
        <taxon>Chromatiaceae</taxon>
        <taxon>Halochromatium</taxon>
    </lineage>
</organism>
<dbReference type="Pfam" id="PF14559">
    <property type="entry name" value="TPR_19"/>
    <property type="match status" value="7"/>
</dbReference>
<dbReference type="Proteomes" id="UP001296967">
    <property type="component" value="Unassembled WGS sequence"/>
</dbReference>
<dbReference type="SMART" id="SM00028">
    <property type="entry name" value="TPR"/>
    <property type="match status" value="20"/>
</dbReference>
<comment type="caution">
    <text evidence="4">The sequence shown here is derived from an EMBL/GenBank/DDBJ whole genome shotgun (WGS) entry which is preliminary data.</text>
</comment>